<evidence type="ECO:0000313" key="2">
    <source>
        <dbReference type="RefSeq" id="XP_019051614.1"/>
    </source>
</evidence>
<dbReference type="PANTHER" id="PTHR11439:SF483">
    <property type="entry name" value="PEPTIDE SYNTHASE GLIP-LIKE, PUTATIVE (AFU_ORTHOLOGUE AFUA_3G12920)-RELATED"/>
    <property type="match status" value="1"/>
</dbReference>
<dbReference type="RefSeq" id="XP_019051614.1">
    <property type="nucleotide sequence ID" value="XM_019196069.1"/>
</dbReference>
<dbReference type="OrthoDB" id="1722146at2759"/>
<evidence type="ECO:0000313" key="1">
    <source>
        <dbReference type="Proteomes" id="UP000189703"/>
    </source>
</evidence>
<dbReference type="InParanoid" id="A0A1U8PYH8"/>
<dbReference type="KEGG" id="nnu:109114041"/>
<keyword evidence="1" id="KW-1185">Reference proteome</keyword>
<accession>A0A1U8PYH8</accession>
<organism evidence="1 2">
    <name type="scientific">Nelumbo nucifera</name>
    <name type="common">Sacred lotus</name>
    <dbReference type="NCBI Taxonomy" id="4432"/>
    <lineage>
        <taxon>Eukaryota</taxon>
        <taxon>Viridiplantae</taxon>
        <taxon>Streptophyta</taxon>
        <taxon>Embryophyta</taxon>
        <taxon>Tracheophyta</taxon>
        <taxon>Spermatophyta</taxon>
        <taxon>Magnoliopsida</taxon>
        <taxon>Proteales</taxon>
        <taxon>Nelumbonaceae</taxon>
        <taxon>Nelumbo</taxon>
    </lineage>
</organism>
<proteinExistence type="predicted"/>
<protein>
    <submittedName>
        <fullName evidence="2">Uncharacterized protein LOC109114041</fullName>
    </submittedName>
</protein>
<dbReference type="Proteomes" id="UP000189703">
    <property type="component" value="Unplaced"/>
</dbReference>
<sequence length="155" mass="17219">MLIVYVDDIVVTGDDITIARSKKGIFLSQRKYILDLLHEVGKLGCKPIETPIDPNHKLSATKGEALLDKGVYQRLVVNNQMHEPRPLICMNLAYLKGCPSKGMFYSNHNHLKIEAYTDADWAGSIADRRSTFGYCALVGGNVVLWISKKQSVVVG</sequence>
<dbReference type="STRING" id="4432.A0A1U8PYH8"/>
<dbReference type="OMA" id="MHEPRPL"/>
<name>A0A1U8PYH8_NELNU</name>
<dbReference type="PANTHER" id="PTHR11439">
    <property type="entry name" value="GAG-POL-RELATED RETROTRANSPOSON"/>
    <property type="match status" value="1"/>
</dbReference>
<reference evidence="2" key="1">
    <citation type="submission" date="2025-08" db="UniProtKB">
        <authorList>
            <consortium name="RefSeq"/>
        </authorList>
    </citation>
    <scope>IDENTIFICATION</scope>
</reference>
<gene>
    <name evidence="2" type="primary">LOC109114041</name>
</gene>
<dbReference type="AlphaFoldDB" id="A0A1U8PYH8"/>
<dbReference type="GeneID" id="109114041"/>